<dbReference type="AlphaFoldDB" id="A0A6J4TDB6"/>
<feature type="compositionally biased region" description="Pro residues" evidence="5">
    <location>
        <begin position="91"/>
        <end position="102"/>
    </location>
</feature>
<keyword evidence="6" id="KW-0732">Signal</keyword>
<dbReference type="Gene3D" id="3.40.80.10">
    <property type="entry name" value="Peptidoglycan recognition protein-like"/>
    <property type="match status" value="1"/>
</dbReference>
<evidence type="ECO:0000256" key="6">
    <source>
        <dbReference type="SAM" id="SignalP"/>
    </source>
</evidence>
<comment type="catalytic activity">
    <reaction evidence="1">
        <text>Hydrolyzes the link between N-acetylmuramoyl residues and L-amino acid residues in certain cell-wall glycopeptides.</text>
        <dbReference type="EC" id="3.5.1.28"/>
    </reaction>
</comment>
<dbReference type="GO" id="GO:0009253">
    <property type="term" value="P:peptidoglycan catabolic process"/>
    <property type="evidence" value="ECO:0007669"/>
    <property type="project" value="InterPro"/>
</dbReference>
<evidence type="ECO:0000256" key="2">
    <source>
        <dbReference type="ARBA" id="ARBA00011901"/>
    </source>
</evidence>
<dbReference type="CDD" id="cd06583">
    <property type="entry name" value="PGRP"/>
    <property type="match status" value="1"/>
</dbReference>
<dbReference type="GO" id="GO:0008745">
    <property type="term" value="F:N-acetylmuramoyl-L-alanine amidase activity"/>
    <property type="evidence" value="ECO:0007669"/>
    <property type="project" value="UniProtKB-EC"/>
</dbReference>
<evidence type="ECO:0000313" key="8">
    <source>
        <dbReference type="EMBL" id="CAA9519310.1"/>
    </source>
</evidence>
<evidence type="ECO:0000259" key="7">
    <source>
        <dbReference type="Pfam" id="PF01510"/>
    </source>
</evidence>
<evidence type="ECO:0000256" key="5">
    <source>
        <dbReference type="SAM" id="MobiDB-lite"/>
    </source>
</evidence>
<dbReference type="GO" id="GO:0009254">
    <property type="term" value="P:peptidoglycan turnover"/>
    <property type="evidence" value="ECO:0007669"/>
    <property type="project" value="TreeGrafter"/>
</dbReference>
<feature type="chain" id="PRO_5026743301" description="N-acetylmuramoyl-L-alanine amidase" evidence="6">
    <location>
        <begin position="29"/>
        <end position="301"/>
    </location>
</feature>
<feature type="signal peptide" evidence="6">
    <location>
        <begin position="1"/>
        <end position="28"/>
    </location>
</feature>
<feature type="region of interest" description="Disordered" evidence="5">
    <location>
        <begin position="34"/>
        <end position="102"/>
    </location>
</feature>
<dbReference type="InterPro" id="IPR036505">
    <property type="entry name" value="Amidase/PGRP_sf"/>
</dbReference>
<dbReference type="PANTHER" id="PTHR30417">
    <property type="entry name" value="N-ACETYLMURAMOYL-L-ALANINE AMIDASE AMID"/>
    <property type="match status" value="1"/>
</dbReference>
<dbReference type="EC" id="3.5.1.28" evidence="2"/>
<keyword evidence="3" id="KW-0378">Hydrolase</keyword>
<dbReference type="GO" id="GO:0071555">
    <property type="term" value="P:cell wall organization"/>
    <property type="evidence" value="ECO:0007669"/>
    <property type="project" value="UniProtKB-KW"/>
</dbReference>
<protein>
    <recommendedName>
        <fullName evidence="2">N-acetylmuramoyl-L-alanine amidase</fullName>
        <ecNumber evidence="2">3.5.1.28</ecNumber>
    </recommendedName>
</protein>
<name>A0A6J4TDB6_9ACTN</name>
<feature type="compositionally biased region" description="Basic and acidic residues" evidence="5">
    <location>
        <begin position="66"/>
        <end position="76"/>
    </location>
</feature>
<dbReference type="InterPro" id="IPR002502">
    <property type="entry name" value="Amidase_domain"/>
</dbReference>
<sequence>MDKRAASIRRPRRSASALAAAGCVVALAAAIASTQGGEPRWSDANPDRGPRSAVSSPGLRAAVESSSERTAESAREARRRPRPLPRARPSADPPGPARPVPAPPVPAFEVLLGDCCSEPRGGLPVDAIVLHATELPDEPGTRDLRRLARFFARSALATHVANDAAGNSSRMVGDDRLAYHATYWNPTTVGIEQMGYSSRTQAQWRERRTQLESTARWVAYWARTYRIPIRRCEVAGLRYNKRKRVVAGDIVKRGVCSHSELDPRNRDDPGPSYPWAHVLARARAVARGASGSGTVMRDASP</sequence>
<reference evidence="8" key="1">
    <citation type="submission" date="2020-02" db="EMBL/GenBank/DDBJ databases">
        <authorList>
            <person name="Meier V. D."/>
        </authorList>
    </citation>
    <scope>NUCLEOTIDE SEQUENCE</scope>
    <source>
        <strain evidence="8">AVDCRST_MAG53</strain>
    </source>
</reference>
<dbReference type="EMBL" id="CADCVR010000098">
    <property type="protein sequence ID" value="CAA9519310.1"/>
    <property type="molecule type" value="Genomic_DNA"/>
</dbReference>
<organism evidence="8">
    <name type="scientific">uncultured Solirubrobacteraceae bacterium</name>
    <dbReference type="NCBI Taxonomy" id="1162706"/>
    <lineage>
        <taxon>Bacteria</taxon>
        <taxon>Bacillati</taxon>
        <taxon>Actinomycetota</taxon>
        <taxon>Thermoleophilia</taxon>
        <taxon>Solirubrobacterales</taxon>
        <taxon>Solirubrobacteraceae</taxon>
        <taxon>environmental samples</taxon>
    </lineage>
</organism>
<dbReference type="Pfam" id="PF01510">
    <property type="entry name" value="Amidase_2"/>
    <property type="match status" value="1"/>
</dbReference>
<evidence type="ECO:0000256" key="3">
    <source>
        <dbReference type="ARBA" id="ARBA00022801"/>
    </source>
</evidence>
<proteinExistence type="predicted"/>
<dbReference type="InterPro" id="IPR051206">
    <property type="entry name" value="NAMLAA_amidase_2"/>
</dbReference>
<gene>
    <name evidence="8" type="ORF">AVDCRST_MAG53-3197</name>
</gene>
<dbReference type="SUPFAM" id="SSF55846">
    <property type="entry name" value="N-acetylmuramoyl-L-alanine amidase-like"/>
    <property type="match status" value="1"/>
</dbReference>
<keyword evidence="4" id="KW-0961">Cell wall biogenesis/degradation</keyword>
<dbReference type="PANTHER" id="PTHR30417:SF1">
    <property type="entry name" value="N-ACETYLMURAMOYL-L-ALANINE AMIDASE AMID"/>
    <property type="match status" value="1"/>
</dbReference>
<accession>A0A6J4TDB6</accession>
<evidence type="ECO:0000256" key="4">
    <source>
        <dbReference type="ARBA" id="ARBA00023316"/>
    </source>
</evidence>
<evidence type="ECO:0000256" key="1">
    <source>
        <dbReference type="ARBA" id="ARBA00001561"/>
    </source>
</evidence>
<feature type="domain" description="N-acetylmuramoyl-L-alanine amidase" evidence="7">
    <location>
        <begin position="122"/>
        <end position="271"/>
    </location>
</feature>